<dbReference type="CDD" id="cd00055">
    <property type="entry name" value="EGF_Lam"/>
    <property type="match status" value="1"/>
</dbReference>
<gene>
    <name evidence="16" type="ORF">ALC60_08741</name>
</gene>
<keyword evidence="17" id="KW-1185">Reference proteome</keyword>
<keyword evidence="5 14" id="KW-0732">Signal</keyword>
<dbReference type="InterPro" id="IPR002049">
    <property type="entry name" value="LE_dom"/>
</dbReference>
<reference evidence="16 17" key="1">
    <citation type="submission" date="2015-09" db="EMBL/GenBank/DDBJ databases">
        <title>Trachymyrmex zeteki WGS genome.</title>
        <authorList>
            <person name="Nygaard S."/>
            <person name="Hu H."/>
            <person name="Boomsma J."/>
            <person name="Zhang G."/>
        </authorList>
    </citation>
    <scope>NUCLEOTIDE SEQUENCE [LARGE SCALE GENOMIC DNA]</scope>
    <source>
        <strain evidence="16">Tzet28-1</strain>
        <tissue evidence="16">Whole body</tissue>
    </source>
</reference>
<evidence type="ECO:0000256" key="11">
    <source>
        <dbReference type="ARBA" id="ARBA00038377"/>
    </source>
</evidence>
<dbReference type="Pfam" id="PF07546">
    <property type="entry name" value="EMI"/>
    <property type="match status" value="1"/>
</dbReference>
<evidence type="ECO:0000256" key="8">
    <source>
        <dbReference type="ARBA" id="ARBA00023136"/>
    </source>
</evidence>
<evidence type="ECO:0000256" key="10">
    <source>
        <dbReference type="ARBA" id="ARBA00023180"/>
    </source>
</evidence>
<feature type="compositionally biased region" description="Polar residues" evidence="12">
    <location>
        <begin position="339"/>
        <end position="349"/>
    </location>
</feature>
<evidence type="ECO:0000256" key="12">
    <source>
        <dbReference type="SAM" id="MobiDB-lite"/>
    </source>
</evidence>
<evidence type="ECO:0000256" key="2">
    <source>
        <dbReference type="ARBA" id="ARBA00022475"/>
    </source>
</evidence>
<evidence type="ECO:0000259" key="15">
    <source>
        <dbReference type="PROSITE" id="PS51041"/>
    </source>
</evidence>
<evidence type="ECO:0000256" key="5">
    <source>
        <dbReference type="ARBA" id="ARBA00022729"/>
    </source>
</evidence>
<dbReference type="GO" id="GO:0005886">
    <property type="term" value="C:plasma membrane"/>
    <property type="evidence" value="ECO:0007669"/>
    <property type="project" value="UniProtKB-SubCell"/>
</dbReference>
<feature type="transmembrane region" description="Helical" evidence="13">
    <location>
        <begin position="450"/>
        <end position="473"/>
    </location>
</feature>
<evidence type="ECO:0000256" key="6">
    <source>
        <dbReference type="ARBA" id="ARBA00022737"/>
    </source>
</evidence>
<feature type="signal peptide" evidence="14">
    <location>
        <begin position="1"/>
        <end position="21"/>
    </location>
</feature>
<dbReference type="EMBL" id="KQ982691">
    <property type="protein sequence ID" value="KYQ52127.1"/>
    <property type="molecule type" value="Genomic_DNA"/>
</dbReference>
<dbReference type="InterPro" id="IPR011489">
    <property type="entry name" value="EMI_domain"/>
</dbReference>
<feature type="domain" description="EMI" evidence="15">
    <location>
        <begin position="27"/>
        <end position="186"/>
    </location>
</feature>
<dbReference type="GO" id="GO:0048513">
    <property type="term" value="P:animal organ development"/>
    <property type="evidence" value="ECO:0007669"/>
    <property type="project" value="UniProtKB-ARBA"/>
</dbReference>
<feature type="region of interest" description="Disordered" evidence="12">
    <location>
        <begin position="330"/>
        <end position="349"/>
    </location>
</feature>
<dbReference type="STRING" id="64791.A0A151WWJ8"/>
<dbReference type="PROSITE" id="PS51041">
    <property type="entry name" value="EMI"/>
    <property type="match status" value="1"/>
</dbReference>
<evidence type="ECO:0000256" key="1">
    <source>
        <dbReference type="ARBA" id="ARBA00004162"/>
    </source>
</evidence>
<dbReference type="Gene3D" id="2.170.300.10">
    <property type="entry name" value="Tie2 ligand-binding domain superfamily"/>
    <property type="match status" value="1"/>
</dbReference>
<proteinExistence type="inferred from homology"/>
<keyword evidence="7 13" id="KW-1133">Transmembrane helix</keyword>
<keyword evidence="6" id="KW-0677">Repeat</keyword>
<dbReference type="InterPro" id="IPR000742">
    <property type="entry name" value="EGF"/>
</dbReference>
<dbReference type="InterPro" id="IPR057138">
    <property type="entry name" value="EGF_PEAR1L-like"/>
</dbReference>
<dbReference type="PROSITE" id="PS00022">
    <property type="entry name" value="EGF_1"/>
    <property type="match status" value="1"/>
</dbReference>
<evidence type="ECO:0000313" key="17">
    <source>
        <dbReference type="Proteomes" id="UP000075809"/>
    </source>
</evidence>
<keyword evidence="10" id="KW-0325">Glycoprotein</keyword>
<evidence type="ECO:0000313" key="16">
    <source>
        <dbReference type="EMBL" id="KYQ52127.1"/>
    </source>
</evidence>
<evidence type="ECO:0000256" key="4">
    <source>
        <dbReference type="ARBA" id="ARBA00022692"/>
    </source>
</evidence>
<dbReference type="Pfam" id="PF23301">
    <property type="entry name" value="EGF_PEAR1L"/>
    <property type="match status" value="1"/>
</dbReference>
<dbReference type="AlphaFoldDB" id="A0A151WWJ8"/>
<dbReference type="SMART" id="SM00180">
    <property type="entry name" value="EGF_Lam"/>
    <property type="match status" value="1"/>
</dbReference>
<evidence type="ECO:0000256" key="9">
    <source>
        <dbReference type="ARBA" id="ARBA00023157"/>
    </source>
</evidence>
<protein>
    <submittedName>
        <fullName evidence="16">Multiple epidermal growth factor-like domains protein 10</fullName>
    </submittedName>
</protein>
<dbReference type="Proteomes" id="UP000075809">
    <property type="component" value="Unassembled WGS sequence"/>
</dbReference>
<dbReference type="FunFam" id="2.170.300.10:FF:000041">
    <property type="entry name" value="Tyrosine protein kinase receptor tie-1, putative"/>
    <property type="match status" value="1"/>
</dbReference>
<keyword evidence="2" id="KW-1003">Cell membrane</keyword>
<feature type="chain" id="PRO_5007591469" evidence="14">
    <location>
        <begin position="22"/>
        <end position="605"/>
    </location>
</feature>
<dbReference type="PANTHER" id="PTHR24052:SF8">
    <property type="entry name" value="NIMROD A, ISOFORM E"/>
    <property type="match status" value="1"/>
</dbReference>
<keyword evidence="3" id="KW-0245">EGF-like domain</keyword>
<comment type="similarity">
    <text evidence="11">Belongs to the MEGF family.</text>
</comment>
<name>A0A151WWJ8_9HYME</name>
<keyword evidence="9" id="KW-1015">Disulfide bond</keyword>
<keyword evidence="8 13" id="KW-0472">Membrane</keyword>
<dbReference type="InterPro" id="IPR052485">
    <property type="entry name" value="MEGF_diff_regulators"/>
</dbReference>
<dbReference type="PANTHER" id="PTHR24052">
    <property type="entry name" value="DELTA-RELATED"/>
    <property type="match status" value="1"/>
</dbReference>
<sequence length="605" mass="66727">MSLSEILWIFILIAAFETVSIANSLTGDHVCTRIENYTVTSYETYTEPVVVNSFTWCLQIPPRCPKTRTEVRQRYHVKVSLDIYAGNFIVYSSVDSSLYRGDGGNHSLKLLKGIGKYVNLVHNGRLCVKLRGHITEQQGHVDAIRHHKISEIDNVETEKKSRTLKECCEGYKIIHGDAETDASCLPFCEKCVVGVCVAPNECRCNPGYYGDDCAHACPLGFWGPQCTKMCDCGDSSICDSVNGTCQCSPGRKGPRCEEHCAIGQWGSGCANKCTCQNWNNGCDAVTGSCIDDDASSVEQTSPAYLQSSTIDRLPQTSGISNTEHTEIVSVPRETERQTEGINNSWNDTNYIPETTSPATASIIAPPQGVEVSANEMQIKNPSTTARPVIVLVSVPERRRDVEKDRQTFATKDAFLRHVQSDKSISVPNVDYVKTIHKDDIQTPTPMSLDIALIVIAAIVSLGLTSLAVVMVLHMRSKLFETIRLAVYDDEKTKSPERESVNNGRMSVVNATLPPPPICANPVFAINTEPETILTVDGIESLNTYANGAATIGLRISGNFRDLLQDSHYDRPSATLIRLQTNFDHNTEHLYDEIPMQTTPPDRKDL</sequence>
<accession>A0A151WWJ8</accession>
<comment type="subcellular location">
    <subcellularLocation>
        <location evidence="1">Cell membrane</location>
        <topology evidence="1">Single-pass membrane protein</topology>
    </subcellularLocation>
</comment>
<evidence type="ECO:0000256" key="3">
    <source>
        <dbReference type="ARBA" id="ARBA00022536"/>
    </source>
</evidence>
<evidence type="ECO:0000256" key="13">
    <source>
        <dbReference type="SAM" id="Phobius"/>
    </source>
</evidence>
<dbReference type="GO" id="GO:0048731">
    <property type="term" value="P:system development"/>
    <property type="evidence" value="ECO:0007669"/>
    <property type="project" value="UniProtKB-ARBA"/>
</dbReference>
<organism evidence="16 17">
    <name type="scientific">Mycetomoellerius zeteki</name>
    <dbReference type="NCBI Taxonomy" id="64791"/>
    <lineage>
        <taxon>Eukaryota</taxon>
        <taxon>Metazoa</taxon>
        <taxon>Ecdysozoa</taxon>
        <taxon>Arthropoda</taxon>
        <taxon>Hexapoda</taxon>
        <taxon>Insecta</taxon>
        <taxon>Pterygota</taxon>
        <taxon>Neoptera</taxon>
        <taxon>Endopterygota</taxon>
        <taxon>Hymenoptera</taxon>
        <taxon>Apocrita</taxon>
        <taxon>Aculeata</taxon>
        <taxon>Formicoidea</taxon>
        <taxon>Formicidae</taxon>
        <taxon>Myrmicinae</taxon>
        <taxon>Mycetomoellerius</taxon>
    </lineage>
</organism>
<evidence type="ECO:0000256" key="7">
    <source>
        <dbReference type="ARBA" id="ARBA00022989"/>
    </source>
</evidence>
<evidence type="ECO:0000256" key="14">
    <source>
        <dbReference type="SAM" id="SignalP"/>
    </source>
</evidence>
<keyword evidence="4 13" id="KW-0812">Transmembrane</keyword>